<reference evidence="1" key="2">
    <citation type="journal article" date="2015" name="Data Brief">
        <title>Shoot transcriptome of the giant reed, Arundo donax.</title>
        <authorList>
            <person name="Barrero R.A."/>
            <person name="Guerrero F.D."/>
            <person name="Moolhuijzen P."/>
            <person name="Goolsby J.A."/>
            <person name="Tidwell J."/>
            <person name="Bellgard S.E."/>
            <person name="Bellgard M.I."/>
        </authorList>
    </citation>
    <scope>NUCLEOTIDE SEQUENCE</scope>
    <source>
        <tissue evidence="1">Shoot tissue taken approximately 20 cm above the soil surface</tissue>
    </source>
</reference>
<protein>
    <submittedName>
        <fullName evidence="1">Uncharacterized protein</fullName>
    </submittedName>
</protein>
<sequence length="53" mass="6400">MIYFPFIYLSFHLNRSNIKDLKLITRFQANVTRLRVNHTYSSNKLAIVLIYHD</sequence>
<proteinExistence type="predicted"/>
<name>A0A0A9BNY9_ARUDO</name>
<dbReference type="AlphaFoldDB" id="A0A0A9BNY9"/>
<organism evidence="1">
    <name type="scientific">Arundo donax</name>
    <name type="common">Giant reed</name>
    <name type="synonym">Donax arundinaceus</name>
    <dbReference type="NCBI Taxonomy" id="35708"/>
    <lineage>
        <taxon>Eukaryota</taxon>
        <taxon>Viridiplantae</taxon>
        <taxon>Streptophyta</taxon>
        <taxon>Embryophyta</taxon>
        <taxon>Tracheophyta</taxon>
        <taxon>Spermatophyta</taxon>
        <taxon>Magnoliopsida</taxon>
        <taxon>Liliopsida</taxon>
        <taxon>Poales</taxon>
        <taxon>Poaceae</taxon>
        <taxon>PACMAD clade</taxon>
        <taxon>Arundinoideae</taxon>
        <taxon>Arundineae</taxon>
        <taxon>Arundo</taxon>
    </lineage>
</organism>
<reference evidence="1" key="1">
    <citation type="submission" date="2014-09" db="EMBL/GenBank/DDBJ databases">
        <authorList>
            <person name="Magalhaes I.L.F."/>
            <person name="Oliveira U."/>
            <person name="Santos F.R."/>
            <person name="Vidigal T.H.D.A."/>
            <person name="Brescovit A.D."/>
            <person name="Santos A.J."/>
        </authorList>
    </citation>
    <scope>NUCLEOTIDE SEQUENCE</scope>
    <source>
        <tissue evidence="1">Shoot tissue taken approximately 20 cm above the soil surface</tissue>
    </source>
</reference>
<accession>A0A0A9BNY9</accession>
<dbReference type="EMBL" id="GBRH01234930">
    <property type="protein sequence ID" value="JAD62965.1"/>
    <property type="molecule type" value="Transcribed_RNA"/>
</dbReference>
<evidence type="ECO:0000313" key="1">
    <source>
        <dbReference type="EMBL" id="JAD62965.1"/>
    </source>
</evidence>